<feature type="transmembrane region" description="Helical" evidence="1">
    <location>
        <begin position="21"/>
        <end position="40"/>
    </location>
</feature>
<proteinExistence type="predicted"/>
<evidence type="ECO:0000313" key="3">
    <source>
        <dbReference type="EMBL" id="ASA21393.1"/>
    </source>
</evidence>
<keyword evidence="1" id="KW-1133">Transmembrane helix</keyword>
<sequence length="445" mass="49195">MSVRLRFRGYTGESLRLGLISLIELLVFLPLLIIFARYLLPESVDIRWMLALPLSSVAGVLLRRFGNVRWKQLGMAVVIGMAVGFLAIAGTGSLSCLSLGAAGLICSIQGLTADARTERFRIYWAGIAVYLLAALIFPRIPALEGSIPLITWCGSLTLILTLFMSNSHLLRYSSLSEENGPLPAGLRRHNRVFVIGILLAAVLLAVGAGRAIAHGIWLLLSGLISWISGWFTDTPPPQPPSAPPAAAPEMLPDDTSGPGLLSLILDIALYVFAVAVIGTIVYFGIRWLYRNAGGTLRRAMDALLKLLRRQHVPQDSSRYRDEENSVFTWDQALQGLRNFWSSRFTPGERRERWDQLNNGQEKVRWLYRHWVGQQQAGGYEAKASLTPQETAADVHRWKAGQAKTRKGGADPDRAAPLIRLYEQVRYGGKEPPHADVTAVKEQLKL</sequence>
<organism evidence="3 4">
    <name type="scientific">Paenibacillus donghaensis</name>
    <dbReference type="NCBI Taxonomy" id="414771"/>
    <lineage>
        <taxon>Bacteria</taxon>
        <taxon>Bacillati</taxon>
        <taxon>Bacillota</taxon>
        <taxon>Bacilli</taxon>
        <taxon>Bacillales</taxon>
        <taxon>Paenibacillaceae</taxon>
        <taxon>Paenibacillus</taxon>
    </lineage>
</organism>
<dbReference type="OrthoDB" id="2663086at2"/>
<evidence type="ECO:0000259" key="2">
    <source>
        <dbReference type="Pfam" id="PF13559"/>
    </source>
</evidence>
<reference evidence="3 4" key="1">
    <citation type="submission" date="2017-06" db="EMBL/GenBank/DDBJ databases">
        <title>Complete genome sequence of Paenibacillus donghaensis KCTC 13049T isolated from East Sea sediment, South Korea.</title>
        <authorList>
            <person name="Jung B.K."/>
            <person name="Hong S.-J."/>
            <person name="Shin J.-H."/>
        </authorList>
    </citation>
    <scope>NUCLEOTIDE SEQUENCE [LARGE SCALE GENOMIC DNA]</scope>
    <source>
        <strain evidence="3 4">KCTC 13049</strain>
    </source>
</reference>
<feature type="domain" description="Protein-glutamine gamma-glutamyltransferase-like C-terminal" evidence="2">
    <location>
        <begin position="366"/>
        <end position="442"/>
    </location>
</feature>
<feature type="transmembrane region" description="Helical" evidence="1">
    <location>
        <begin position="149"/>
        <end position="170"/>
    </location>
</feature>
<gene>
    <name evidence="3" type="ORF">B9T62_11745</name>
</gene>
<feature type="transmembrane region" description="Helical" evidence="1">
    <location>
        <begin position="120"/>
        <end position="137"/>
    </location>
</feature>
<feature type="transmembrane region" description="Helical" evidence="1">
    <location>
        <begin position="190"/>
        <end position="208"/>
    </location>
</feature>
<keyword evidence="1" id="KW-0812">Transmembrane</keyword>
<feature type="transmembrane region" description="Helical" evidence="1">
    <location>
        <begin position="74"/>
        <end position="100"/>
    </location>
</feature>
<protein>
    <recommendedName>
        <fullName evidence="2">Protein-glutamine gamma-glutamyltransferase-like C-terminal domain-containing protein</fullName>
    </recommendedName>
</protein>
<dbReference type="RefSeq" id="WP_087915404.1">
    <property type="nucleotide sequence ID" value="NZ_CP021780.1"/>
</dbReference>
<dbReference type="EMBL" id="CP021780">
    <property type="protein sequence ID" value="ASA21393.1"/>
    <property type="molecule type" value="Genomic_DNA"/>
</dbReference>
<accession>A0A2Z2KE95</accession>
<evidence type="ECO:0000256" key="1">
    <source>
        <dbReference type="SAM" id="Phobius"/>
    </source>
</evidence>
<keyword evidence="4" id="KW-1185">Reference proteome</keyword>
<keyword evidence="1" id="KW-0472">Membrane</keyword>
<feature type="transmembrane region" description="Helical" evidence="1">
    <location>
        <begin position="267"/>
        <end position="289"/>
    </location>
</feature>
<dbReference type="InterPro" id="IPR025403">
    <property type="entry name" value="TgpA-like_C"/>
</dbReference>
<dbReference type="KEGG" id="pdh:B9T62_11745"/>
<dbReference type="Pfam" id="PF13559">
    <property type="entry name" value="DUF4129"/>
    <property type="match status" value="1"/>
</dbReference>
<dbReference type="AlphaFoldDB" id="A0A2Z2KE95"/>
<dbReference type="Proteomes" id="UP000249890">
    <property type="component" value="Chromosome"/>
</dbReference>
<name>A0A2Z2KE95_9BACL</name>
<evidence type="ECO:0000313" key="4">
    <source>
        <dbReference type="Proteomes" id="UP000249890"/>
    </source>
</evidence>